<dbReference type="Proteomes" id="UP000560000">
    <property type="component" value="Unassembled WGS sequence"/>
</dbReference>
<reference evidence="3 5" key="2">
    <citation type="submission" date="2020-08" db="EMBL/GenBank/DDBJ databases">
        <title>Genomic Encyclopedia of Type Strains, Phase IV (KMG-IV): sequencing the most valuable type-strain genomes for metagenomic binning, comparative biology and taxonomic classification.</title>
        <authorList>
            <person name="Goeker M."/>
        </authorList>
    </citation>
    <scope>NUCLEOTIDE SEQUENCE [LARGE SCALE GENOMIC DNA]</scope>
    <source>
        <strain evidence="3 5">DSM 107085</strain>
    </source>
</reference>
<dbReference type="EMBL" id="JROI01000016">
    <property type="protein sequence ID" value="KGI76720.1"/>
    <property type="molecule type" value="Genomic_DNA"/>
</dbReference>
<sequence length="200" mass="21099">MKTHTLILGALCAAGLSACAGAPIANDTGPDINVTFSRGLEGGSLSVHSGDDLRSCLVLRERYNEDVVTMLVTASDTSGLASIDVIAEPRTGSFSPDLRIVSFQPEPPNGTSNTQSFGRGGEARFNIQRLPSSGTVQRSALASVELRLPASYRSFDNPLSLRFVARDFDGHTTRIAPLDLRRPHSTNGGAFICQGGHTGA</sequence>
<accession>A0A099CUN3</accession>
<keyword evidence="1" id="KW-0732">Signal</keyword>
<evidence type="ECO:0000313" key="5">
    <source>
        <dbReference type="Proteomes" id="UP000560000"/>
    </source>
</evidence>
<dbReference type="RefSeq" id="WP_043104218.1">
    <property type="nucleotide sequence ID" value="NZ_JACHET010000001.1"/>
</dbReference>
<evidence type="ECO:0008006" key="6">
    <source>
        <dbReference type="Google" id="ProtNLM"/>
    </source>
</evidence>
<dbReference type="Proteomes" id="UP000029708">
    <property type="component" value="Unassembled WGS sequence"/>
</dbReference>
<evidence type="ECO:0000313" key="2">
    <source>
        <dbReference type="EMBL" id="KGI76720.1"/>
    </source>
</evidence>
<dbReference type="HOGENOM" id="CLU_1365052_0_0_6"/>
<name>A0A099CUN3_9GAMM</name>
<evidence type="ECO:0000313" key="3">
    <source>
        <dbReference type="EMBL" id="MBB6185052.1"/>
    </source>
</evidence>
<evidence type="ECO:0000313" key="4">
    <source>
        <dbReference type="Proteomes" id="UP000029708"/>
    </source>
</evidence>
<feature type="chain" id="PRO_5035986510" description="Lipoprotein" evidence="1">
    <location>
        <begin position="21"/>
        <end position="200"/>
    </location>
</feature>
<dbReference type="PROSITE" id="PS51257">
    <property type="entry name" value="PROKAR_LIPOPROTEIN"/>
    <property type="match status" value="1"/>
</dbReference>
<comment type="caution">
    <text evidence="2">The sequence shown here is derived from an EMBL/GenBank/DDBJ whole genome shotgun (WGS) entry which is preliminary data.</text>
</comment>
<dbReference type="AlphaFoldDB" id="A0A099CUN3"/>
<organism evidence="2 4">
    <name type="scientific">Oleiagrimonas soli</name>
    <dbReference type="NCBI Taxonomy" id="1543381"/>
    <lineage>
        <taxon>Bacteria</taxon>
        <taxon>Pseudomonadati</taxon>
        <taxon>Pseudomonadota</taxon>
        <taxon>Gammaproteobacteria</taxon>
        <taxon>Lysobacterales</taxon>
        <taxon>Rhodanobacteraceae</taxon>
        <taxon>Oleiagrimonas</taxon>
    </lineage>
</organism>
<evidence type="ECO:0000256" key="1">
    <source>
        <dbReference type="SAM" id="SignalP"/>
    </source>
</evidence>
<gene>
    <name evidence="3" type="ORF">HNQ86_002397</name>
    <name evidence="2" type="ORF">LF63_0114260</name>
</gene>
<dbReference type="EMBL" id="JACHET010000001">
    <property type="protein sequence ID" value="MBB6185052.1"/>
    <property type="molecule type" value="Genomic_DNA"/>
</dbReference>
<protein>
    <recommendedName>
        <fullName evidence="6">Lipoprotein</fullName>
    </recommendedName>
</protein>
<keyword evidence="4" id="KW-1185">Reference proteome</keyword>
<proteinExistence type="predicted"/>
<feature type="signal peptide" evidence="1">
    <location>
        <begin position="1"/>
        <end position="20"/>
    </location>
</feature>
<reference evidence="2 4" key="1">
    <citation type="submission" date="2014-09" db="EMBL/GenBank/DDBJ databases">
        <title>Xanthomonadaceae 3.5X direct submission.</title>
        <authorList>
            <person name="Fang T."/>
            <person name="Wang H."/>
        </authorList>
    </citation>
    <scope>NUCLEOTIDE SEQUENCE [LARGE SCALE GENOMIC DNA]</scope>
    <source>
        <strain evidence="2 4">3.5X</strain>
    </source>
</reference>